<keyword evidence="4" id="KW-1185">Reference proteome</keyword>
<evidence type="ECO:0000313" key="4">
    <source>
        <dbReference type="Proteomes" id="UP001061298"/>
    </source>
</evidence>
<organism evidence="3 4">
    <name type="scientific">Streptomyces cynarae</name>
    <dbReference type="NCBI Taxonomy" id="2981134"/>
    <lineage>
        <taxon>Bacteria</taxon>
        <taxon>Bacillati</taxon>
        <taxon>Actinomycetota</taxon>
        <taxon>Actinomycetes</taxon>
        <taxon>Kitasatosporales</taxon>
        <taxon>Streptomycetaceae</taxon>
        <taxon>Streptomyces</taxon>
    </lineage>
</organism>
<proteinExistence type="predicted"/>
<keyword evidence="1" id="KW-0812">Transmembrane</keyword>
<feature type="chain" id="PRO_5046840530" evidence="2">
    <location>
        <begin position="43"/>
        <end position="133"/>
    </location>
</feature>
<reference evidence="3" key="1">
    <citation type="submission" date="2022-10" db="EMBL/GenBank/DDBJ databases">
        <authorList>
            <person name="Mo P."/>
        </authorList>
    </citation>
    <scope>NUCLEOTIDE SEQUENCE</scope>
    <source>
        <strain evidence="3">HUAS 13-4</strain>
    </source>
</reference>
<accession>A0ABY6E268</accession>
<feature type="signal peptide" evidence="2">
    <location>
        <begin position="1"/>
        <end position="42"/>
    </location>
</feature>
<keyword evidence="2" id="KW-0732">Signal</keyword>
<keyword evidence="1" id="KW-0472">Membrane</keyword>
<evidence type="ECO:0000256" key="1">
    <source>
        <dbReference type="SAM" id="Phobius"/>
    </source>
</evidence>
<dbReference type="EMBL" id="CP106793">
    <property type="protein sequence ID" value="UXY20018.1"/>
    <property type="molecule type" value="Genomic_DNA"/>
</dbReference>
<gene>
    <name evidence="3" type="ORF">N8I84_15805</name>
</gene>
<sequence length="133" mass="13422">MSRVVRARGRAGRLVRRAAARLAVGAVLVACTMLLAPQEASACAVGYGYRPSVDFSDISHHRTCSTGTSTAGVAAFAVLVLGALAAAGVVAFRSGERRMGADTPGRSGPTSALAAYLDATGVVPLAWGEGHAP</sequence>
<dbReference type="Proteomes" id="UP001061298">
    <property type="component" value="Chromosome"/>
</dbReference>
<keyword evidence="1" id="KW-1133">Transmembrane helix</keyword>
<dbReference type="RefSeq" id="WP_263230137.1">
    <property type="nucleotide sequence ID" value="NZ_CP106793.1"/>
</dbReference>
<protein>
    <submittedName>
        <fullName evidence="3">Uncharacterized protein</fullName>
    </submittedName>
</protein>
<feature type="transmembrane region" description="Helical" evidence="1">
    <location>
        <begin position="71"/>
        <end position="92"/>
    </location>
</feature>
<evidence type="ECO:0000256" key="2">
    <source>
        <dbReference type="SAM" id="SignalP"/>
    </source>
</evidence>
<evidence type="ECO:0000313" key="3">
    <source>
        <dbReference type="EMBL" id="UXY20018.1"/>
    </source>
</evidence>
<name>A0ABY6E268_9ACTN</name>